<sequence length="104" mass="11792">MESPLVPQFGDLSLSDHSRGGGPLKIIRIPFQKRRLVSLGGATRRDQLAHLVKPLEILLIRKKKICVYQMLVAYMIPQEQKDGNGKVSRSSVSWLLLMYVHLPE</sequence>
<reference evidence="2" key="2">
    <citation type="submission" date="2015-07" db="EMBL/GenBank/DDBJ databases">
        <authorList>
            <person name="Noorani M."/>
        </authorList>
    </citation>
    <scope>NUCLEOTIDE SEQUENCE</scope>
    <source>
        <strain evidence="2">Yugu1</strain>
    </source>
</reference>
<evidence type="ECO:0000313" key="2">
    <source>
        <dbReference type="EMBL" id="RCV35580.1"/>
    </source>
</evidence>
<protein>
    <submittedName>
        <fullName evidence="2">Uncharacterized protein</fullName>
    </submittedName>
</protein>
<reference evidence="2" key="1">
    <citation type="journal article" date="2012" name="Nat. Biotechnol.">
        <title>Reference genome sequence of the model plant Setaria.</title>
        <authorList>
            <person name="Bennetzen J.L."/>
            <person name="Schmutz J."/>
            <person name="Wang H."/>
            <person name="Percifield R."/>
            <person name="Hawkins J."/>
            <person name="Pontaroli A.C."/>
            <person name="Estep M."/>
            <person name="Feng L."/>
            <person name="Vaughn J.N."/>
            <person name="Grimwood J."/>
            <person name="Jenkins J."/>
            <person name="Barry K."/>
            <person name="Lindquist E."/>
            <person name="Hellsten U."/>
            <person name="Deshpande S."/>
            <person name="Wang X."/>
            <person name="Wu X."/>
            <person name="Mitros T."/>
            <person name="Triplett J."/>
            <person name="Yang X."/>
            <person name="Ye C.Y."/>
            <person name="Mauro-Herrera M."/>
            <person name="Wang L."/>
            <person name="Li P."/>
            <person name="Sharma M."/>
            <person name="Sharma R."/>
            <person name="Ronald P.C."/>
            <person name="Panaud O."/>
            <person name="Kellogg E.A."/>
            <person name="Brutnell T.P."/>
            <person name="Doust A.N."/>
            <person name="Tuskan G.A."/>
            <person name="Rokhsar D."/>
            <person name="Devos K.M."/>
        </authorList>
    </citation>
    <scope>NUCLEOTIDE SEQUENCE [LARGE SCALE GENOMIC DNA]</scope>
    <source>
        <strain evidence="2">Yugu1</strain>
    </source>
</reference>
<name>A0A368S167_SETIT</name>
<organism evidence="2">
    <name type="scientific">Setaria italica</name>
    <name type="common">Foxtail millet</name>
    <name type="synonym">Panicum italicum</name>
    <dbReference type="NCBI Taxonomy" id="4555"/>
    <lineage>
        <taxon>Eukaryota</taxon>
        <taxon>Viridiplantae</taxon>
        <taxon>Streptophyta</taxon>
        <taxon>Embryophyta</taxon>
        <taxon>Tracheophyta</taxon>
        <taxon>Spermatophyta</taxon>
        <taxon>Magnoliopsida</taxon>
        <taxon>Liliopsida</taxon>
        <taxon>Poales</taxon>
        <taxon>Poaceae</taxon>
        <taxon>PACMAD clade</taxon>
        <taxon>Panicoideae</taxon>
        <taxon>Panicodae</taxon>
        <taxon>Paniceae</taxon>
        <taxon>Cenchrinae</taxon>
        <taxon>Setaria</taxon>
    </lineage>
</organism>
<evidence type="ECO:0000256" key="1">
    <source>
        <dbReference type="SAM" id="MobiDB-lite"/>
    </source>
</evidence>
<accession>A0A368S167</accession>
<dbReference type="AlphaFoldDB" id="A0A368S167"/>
<proteinExistence type="predicted"/>
<feature type="region of interest" description="Disordered" evidence="1">
    <location>
        <begin position="1"/>
        <end position="20"/>
    </location>
</feature>
<gene>
    <name evidence="2" type="ORF">SETIT_7G251200v2</name>
</gene>
<dbReference type="EMBL" id="CM003534">
    <property type="protein sequence ID" value="RCV35580.1"/>
    <property type="molecule type" value="Genomic_DNA"/>
</dbReference>